<protein>
    <recommendedName>
        <fullName evidence="1">Helitron helicase-like domain-containing protein</fullName>
    </recommendedName>
</protein>
<evidence type="ECO:0000313" key="2">
    <source>
        <dbReference type="Proteomes" id="UP001652660"/>
    </source>
</evidence>
<reference evidence="3" key="1">
    <citation type="submission" date="2025-08" db="UniProtKB">
        <authorList>
            <consortium name="RefSeq"/>
        </authorList>
    </citation>
    <scope>IDENTIFICATION</scope>
    <source>
        <tissue evidence="3">Leaves</tissue>
    </source>
</reference>
<dbReference type="PANTHER" id="PTHR45786:SF74">
    <property type="entry name" value="ATP-DEPENDENT DNA HELICASE"/>
    <property type="match status" value="1"/>
</dbReference>
<dbReference type="Proteomes" id="UP001652660">
    <property type="component" value="Chromosome 7c"/>
</dbReference>
<accession>A0ABM4V318</accession>
<sequence>MREFYAYRIQFRQNEGHTLLKGAKLFQQFIVDCYAAIEHYRLNFMKSHQSLLRADVYQGLADAVLAGDTDASAVGRRFVLPSSFSGGSRNMVQHFQDAMAICRTIGNPDLFITFTCNLSWPEIKQELTRISGQKVEDRPDITARVFRIRQKNISVIEFQKCGLPHTHITLTLAPEDKPLTTEHIDEIICAEIPDTNADPLAYDTVIRCMLHGPCGNAYPNAPCMVNGKCSKHYPKRFCSETTIDEDGFVLYRRRDDPSKRITINGFTFDNRWVVSYNRDLIVMFDGHINVTKVARPEITKYLYK</sequence>
<dbReference type="InterPro" id="IPR025476">
    <property type="entry name" value="Helitron_helicase-like"/>
</dbReference>
<proteinExistence type="predicted"/>
<dbReference type="RefSeq" id="XP_071913935.1">
    <property type="nucleotide sequence ID" value="XM_072057834.1"/>
</dbReference>
<dbReference type="Pfam" id="PF14214">
    <property type="entry name" value="Helitron_like_N"/>
    <property type="match status" value="1"/>
</dbReference>
<dbReference type="GeneID" id="140010544"/>
<gene>
    <name evidence="3" type="primary">LOC140010544</name>
</gene>
<organism evidence="2 3">
    <name type="scientific">Coffea arabica</name>
    <name type="common">Arabian coffee</name>
    <dbReference type="NCBI Taxonomy" id="13443"/>
    <lineage>
        <taxon>Eukaryota</taxon>
        <taxon>Viridiplantae</taxon>
        <taxon>Streptophyta</taxon>
        <taxon>Embryophyta</taxon>
        <taxon>Tracheophyta</taxon>
        <taxon>Spermatophyta</taxon>
        <taxon>Magnoliopsida</taxon>
        <taxon>eudicotyledons</taxon>
        <taxon>Gunneridae</taxon>
        <taxon>Pentapetalae</taxon>
        <taxon>asterids</taxon>
        <taxon>lamiids</taxon>
        <taxon>Gentianales</taxon>
        <taxon>Rubiaceae</taxon>
        <taxon>Ixoroideae</taxon>
        <taxon>Gardenieae complex</taxon>
        <taxon>Bertiereae - Coffeeae clade</taxon>
        <taxon>Coffeeae</taxon>
        <taxon>Coffea</taxon>
    </lineage>
</organism>
<dbReference type="PANTHER" id="PTHR45786">
    <property type="entry name" value="DNA BINDING PROTEIN-LIKE"/>
    <property type="match status" value="1"/>
</dbReference>
<evidence type="ECO:0000259" key="1">
    <source>
        <dbReference type="Pfam" id="PF14214"/>
    </source>
</evidence>
<feature type="domain" description="Helitron helicase-like" evidence="1">
    <location>
        <begin position="4"/>
        <end position="168"/>
    </location>
</feature>
<evidence type="ECO:0000313" key="3">
    <source>
        <dbReference type="RefSeq" id="XP_071913935.1"/>
    </source>
</evidence>
<keyword evidence="2" id="KW-1185">Reference proteome</keyword>
<name>A0ABM4V318_COFAR</name>